<feature type="binding site" evidence="8">
    <location>
        <begin position="25"/>
        <end position="27"/>
    </location>
    <ligand>
        <name>shikimate</name>
        <dbReference type="ChEBI" id="CHEBI:36208"/>
    </ligand>
</feature>
<dbReference type="GO" id="GO:0005829">
    <property type="term" value="C:cytosol"/>
    <property type="evidence" value="ECO:0007669"/>
    <property type="project" value="TreeGrafter"/>
</dbReference>
<feature type="binding site" evidence="8">
    <location>
        <position position="236"/>
    </location>
    <ligand>
        <name>shikimate</name>
        <dbReference type="ChEBI" id="CHEBI:36208"/>
    </ligand>
</feature>
<dbReference type="InterPro" id="IPR036291">
    <property type="entry name" value="NAD(P)-bd_dom_sf"/>
</dbReference>
<reference evidence="12" key="2">
    <citation type="journal article" date="2021" name="Mar. Drugs">
        <title>Genome Reduction and Secondary Metabolism of the Marine Sponge-Associated Cyanobacterium Leptothoe.</title>
        <authorList>
            <person name="Konstantinou D."/>
            <person name="Popin R.V."/>
            <person name="Fewer D.P."/>
            <person name="Sivonen K."/>
            <person name="Gkelis S."/>
        </authorList>
    </citation>
    <scope>NUCLEOTIDE SEQUENCE</scope>
    <source>
        <strain evidence="12">TAU-MAC 1115</strain>
    </source>
</reference>
<evidence type="ECO:0000313" key="13">
    <source>
        <dbReference type="Proteomes" id="UP000717364"/>
    </source>
</evidence>
<keyword evidence="3 8" id="KW-0028">Amino-acid biosynthesis</keyword>
<evidence type="ECO:0000256" key="2">
    <source>
        <dbReference type="ARBA" id="ARBA00012962"/>
    </source>
</evidence>
<feature type="binding site" evidence="8">
    <location>
        <position position="112"/>
    </location>
    <ligand>
        <name>shikimate</name>
        <dbReference type="ChEBI" id="CHEBI:36208"/>
    </ligand>
</feature>
<evidence type="ECO:0000256" key="8">
    <source>
        <dbReference type="HAMAP-Rule" id="MF_00222"/>
    </source>
</evidence>
<dbReference type="Pfam" id="PF18317">
    <property type="entry name" value="SDH_C"/>
    <property type="match status" value="1"/>
</dbReference>
<evidence type="ECO:0000256" key="1">
    <source>
        <dbReference type="ARBA" id="ARBA00004871"/>
    </source>
</evidence>
<dbReference type="Proteomes" id="UP000717364">
    <property type="component" value="Unassembled WGS sequence"/>
</dbReference>
<feature type="active site" description="Proton acceptor" evidence="8">
    <location>
        <position position="76"/>
    </location>
</feature>
<evidence type="ECO:0000256" key="6">
    <source>
        <dbReference type="ARBA" id="ARBA00023141"/>
    </source>
</evidence>
<feature type="binding site" evidence="8">
    <location>
        <position position="257"/>
    </location>
    <ligand>
        <name>NADP(+)</name>
        <dbReference type="ChEBI" id="CHEBI:58349"/>
    </ligand>
</feature>
<dbReference type="PANTHER" id="PTHR21089">
    <property type="entry name" value="SHIKIMATE DEHYDROGENASE"/>
    <property type="match status" value="1"/>
</dbReference>
<dbReference type="GO" id="GO:0019632">
    <property type="term" value="P:shikimate metabolic process"/>
    <property type="evidence" value="ECO:0007669"/>
    <property type="project" value="InterPro"/>
</dbReference>
<dbReference type="Gene3D" id="3.40.50.10860">
    <property type="entry name" value="Leucine Dehydrogenase, chain A, domain 1"/>
    <property type="match status" value="1"/>
</dbReference>
<dbReference type="RefSeq" id="WP_326520770.1">
    <property type="nucleotide sequence ID" value="NZ_JADOES010000017.1"/>
</dbReference>
<keyword evidence="6 8" id="KW-0057">Aromatic amino acid biosynthesis</keyword>
<proteinExistence type="inferred from homology"/>
<dbReference type="GO" id="GO:0009423">
    <property type="term" value="P:chorismate biosynthetic process"/>
    <property type="evidence" value="ECO:0007669"/>
    <property type="project" value="UniProtKB-UniRule"/>
</dbReference>
<dbReference type="CDD" id="cd01065">
    <property type="entry name" value="NAD_bind_Shikimate_DH"/>
    <property type="match status" value="1"/>
</dbReference>
<comment type="caution">
    <text evidence="8">Lacks conserved residue(s) required for the propagation of feature annotation.</text>
</comment>
<gene>
    <name evidence="8" type="primary">aroE</name>
    <name evidence="12" type="ORF">IXB50_10630</name>
</gene>
<dbReference type="InterPro" id="IPR046346">
    <property type="entry name" value="Aminoacid_DH-like_N_sf"/>
</dbReference>
<dbReference type="InterPro" id="IPR041121">
    <property type="entry name" value="SDH_C"/>
</dbReference>
<dbReference type="SUPFAM" id="SSF53223">
    <property type="entry name" value="Aminoacid dehydrogenase-like, N-terminal domain"/>
    <property type="match status" value="1"/>
</dbReference>
<keyword evidence="4 8" id="KW-0521">NADP</keyword>
<accession>A0A947DEY3</accession>
<keyword evidence="5 8" id="KW-0560">Oxidoreductase</keyword>
<evidence type="ECO:0000256" key="4">
    <source>
        <dbReference type="ARBA" id="ARBA00022857"/>
    </source>
</evidence>
<feature type="domain" description="Shikimate dehydrogenase substrate binding N-terminal" evidence="10">
    <location>
        <begin position="17"/>
        <end position="99"/>
    </location>
</feature>
<evidence type="ECO:0000259" key="10">
    <source>
        <dbReference type="Pfam" id="PF08501"/>
    </source>
</evidence>
<feature type="binding site" evidence="8">
    <location>
        <position position="97"/>
    </location>
    <ligand>
        <name>shikimate</name>
        <dbReference type="ChEBI" id="CHEBI:36208"/>
    </ligand>
</feature>
<dbReference type="NCBIfam" id="TIGR00507">
    <property type="entry name" value="aroE"/>
    <property type="match status" value="1"/>
</dbReference>
<feature type="binding site" evidence="8">
    <location>
        <begin position="136"/>
        <end position="140"/>
    </location>
    <ligand>
        <name>NADP(+)</name>
        <dbReference type="ChEBI" id="CHEBI:58349"/>
    </ligand>
</feature>
<dbReference type="InterPro" id="IPR013708">
    <property type="entry name" value="Shikimate_DH-bd_N"/>
</dbReference>
<organism evidence="12 13">
    <name type="scientific">Leptothoe spongobia TAU-MAC 1115</name>
    <dbReference type="NCBI Taxonomy" id="1967444"/>
    <lineage>
        <taxon>Bacteria</taxon>
        <taxon>Bacillati</taxon>
        <taxon>Cyanobacteriota</taxon>
        <taxon>Cyanophyceae</taxon>
        <taxon>Nodosilineales</taxon>
        <taxon>Cymatolegaceae</taxon>
        <taxon>Leptothoe</taxon>
        <taxon>Leptothoe spongobia</taxon>
    </lineage>
</organism>
<dbReference type="InterPro" id="IPR006151">
    <property type="entry name" value="Shikm_DH/Glu-tRNA_Rdtase"/>
</dbReference>
<dbReference type="GO" id="GO:0004764">
    <property type="term" value="F:shikimate 3-dehydrogenase (NADP+) activity"/>
    <property type="evidence" value="ECO:0007669"/>
    <property type="project" value="UniProtKB-UniRule"/>
</dbReference>
<dbReference type="EC" id="1.1.1.25" evidence="2 8"/>
<dbReference type="Pfam" id="PF01488">
    <property type="entry name" value="Shikimate_DH"/>
    <property type="match status" value="1"/>
</dbReference>
<dbReference type="AlphaFoldDB" id="A0A947DEY3"/>
<evidence type="ECO:0000259" key="9">
    <source>
        <dbReference type="Pfam" id="PF01488"/>
    </source>
</evidence>
<dbReference type="PANTHER" id="PTHR21089:SF1">
    <property type="entry name" value="BIFUNCTIONAL 3-DEHYDROQUINATE DEHYDRATASE_SHIKIMATE DEHYDROGENASE, CHLOROPLASTIC"/>
    <property type="match status" value="1"/>
</dbReference>
<evidence type="ECO:0000259" key="11">
    <source>
        <dbReference type="Pfam" id="PF18317"/>
    </source>
</evidence>
<comment type="similarity">
    <text evidence="8">Belongs to the shikimate dehydrogenase family.</text>
</comment>
<feature type="domain" description="SDH C-terminal" evidence="11">
    <location>
        <begin position="257"/>
        <end position="286"/>
    </location>
</feature>
<feature type="binding site" evidence="8">
    <location>
        <position position="264"/>
    </location>
    <ligand>
        <name>shikimate</name>
        <dbReference type="ChEBI" id="CHEBI:36208"/>
    </ligand>
</feature>
<evidence type="ECO:0000256" key="7">
    <source>
        <dbReference type="ARBA" id="ARBA00049442"/>
    </source>
</evidence>
<feature type="domain" description="Quinate/shikimate 5-dehydrogenase/glutamyl-tRNA reductase" evidence="9">
    <location>
        <begin position="126"/>
        <end position="204"/>
    </location>
</feature>
<comment type="caution">
    <text evidence="12">The sequence shown here is derived from an EMBL/GenBank/DDBJ whole genome shotgun (WGS) entry which is preliminary data.</text>
</comment>
<dbReference type="SUPFAM" id="SSF51735">
    <property type="entry name" value="NAD(P)-binding Rossmann-fold domains"/>
    <property type="match status" value="1"/>
</dbReference>
<comment type="catalytic activity">
    <reaction evidence="7 8">
        <text>shikimate + NADP(+) = 3-dehydroshikimate + NADPH + H(+)</text>
        <dbReference type="Rhea" id="RHEA:17737"/>
        <dbReference type="ChEBI" id="CHEBI:15378"/>
        <dbReference type="ChEBI" id="CHEBI:16630"/>
        <dbReference type="ChEBI" id="CHEBI:36208"/>
        <dbReference type="ChEBI" id="CHEBI:57783"/>
        <dbReference type="ChEBI" id="CHEBI:58349"/>
        <dbReference type="EC" id="1.1.1.25"/>
    </reaction>
</comment>
<reference evidence="12" key="1">
    <citation type="submission" date="2020-11" db="EMBL/GenBank/DDBJ databases">
        <authorList>
            <person name="Konstantinou D."/>
            <person name="Gkelis S."/>
            <person name="Popin R."/>
            <person name="Fewer D."/>
            <person name="Sivonen K."/>
        </authorList>
    </citation>
    <scope>NUCLEOTIDE SEQUENCE</scope>
    <source>
        <strain evidence="12">TAU-MAC 1115</strain>
    </source>
</reference>
<feature type="binding site" evidence="8">
    <location>
        <position position="72"/>
    </location>
    <ligand>
        <name>shikimate</name>
        <dbReference type="ChEBI" id="CHEBI:36208"/>
    </ligand>
</feature>
<dbReference type="GO" id="GO:0009073">
    <property type="term" value="P:aromatic amino acid family biosynthetic process"/>
    <property type="evidence" value="ECO:0007669"/>
    <property type="project" value="UniProtKB-KW"/>
</dbReference>
<evidence type="ECO:0000256" key="3">
    <source>
        <dbReference type="ARBA" id="ARBA00022605"/>
    </source>
</evidence>
<dbReference type="Pfam" id="PF08501">
    <property type="entry name" value="Shikimate_dh_N"/>
    <property type="match status" value="1"/>
</dbReference>
<evidence type="ECO:0000256" key="5">
    <source>
        <dbReference type="ARBA" id="ARBA00023002"/>
    </source>
</evidence>
<keyword evidence="13" id="KW-1185">Reference proteome</keyword>
<sequence length="295" mass="31698">MDTKPLIIKGTTQLLGVIGSPVKHSMSPIMHNAAISTLGIDYVYLPFPIAPERLNVAIDGFAAVGLKGFNITIPHKQTIMPLLATISDVAQAIGAVNTVWWSDRGWCGTNTDAAGFIAPLQVLDRDWSQSPAMVLGNGGAARAVVAACHQLGFPEIMVVGRNAEKLAAFAQSWQMSPLKPPISIHTWEQLDDLLPKVSLVVNSTPLGMAPKIQASPLTDAQINLLPDHAIAYDLIYTPSPTRFLRQACSVGLGTFDGLEMLVQQGAAALEIWTQQPSPVDVMRQSLVDYLRTSQA</sequence>
<dbReference type="GO" id="GO:0050661">
    <property type="term" value="F:NADP binding"/>
    <property type="evidence" value="ECO:0007669"/>
    <property type="project" value="InterPro"/>
</dbReference>
<evidence type="ECO:0000313" key="12">
    <source>
        <dbReference type="EMBL" id="MBT9315877.1"/>
    </source>
</evidence>
<dbReference type="InterPro" id="IPR022893">
    <property type="entry name" value="Shikimate_DH_fam"/>
</dbReference>
<comment type="subunit">
    <text evidence="8">Homodimer.</text>
</comment>
<dbReference type="InterPro" id="IPR011342">
    <property type="entry name" value="Shikimate_DH"/>
</dbReference>
<comment type="pathway">
    <text evidence="1 8">Metabolic intermediate biosynthesis; chorismate biosynthesis; chorismate from D-erythrose 4-phosphate and phosphoenolpyruvate: step 4/7.</text>
</comment>
<dbReference type="Gene3D" id="3.40.50.720">
    <property type="entry name" value="NAD(P)-binding Rossmann-like Domain"/>
    <property type="match status" value="1"/>
</dbReference>
<name>A0A947DEY3_9CYAN</name>
<protein>
    <recommendedName>
        <fullName evidence="2 8">Shikimate dehydrogenase (NADP(+))</fullName>
        <shortName evidence="8">SDH</shortName>
        <ecNumber evidence="2 8">1.1.1.25</ecNumber>
    </recommendedName>
</protein>
<dbReference type="NCBIfam" id="NF001314">
    <property type="entry name" value="PRK00258.2-2"/>
    <property type="match status" value="1"/>
</dbReference>
<dbReference type="EMBL" id="JADOES010000017">
    <property type="protein sequence ID" value="MBT9315877.1"/>
    <property type="molecule type" value="Genomic_DNA"/>
</dbReference>
<dbReference type="HAMAP" id="MF_00222">
    <property type="entry name" value="Shikimate_DH_AroE"/>
    <property type="match status" value="1"/>
</dbReference>
<feature type="binding site" evidence="8">
    <location>
        <position position="234"/>
    </location>
    <ligand>
        <name>NADP(+)</name>
        <dbReference type="ChEBI" id="CHEBI:58349"/>
    </ligand>
</feature>
<comment type="function">
    <text evidence="8">Involved in the biosynthesis of the chorismate, which leads to the biosynthesis of aromatic amino acids. Catalyzes the reversible NADPH linked reduction of 3-dehydroshikimate (DHSA) to yield shikimate (SA).</text>
</comment>
<feature type="binding site" evidence="8">
    <location>
        <position position="88"/>
    </location>
    <ligand>
        <name>NADP(+)</name>
        <dbReference type="ChEBI" id="CHEBI:58349"/>
    </ligand>
</feature>
<dbReference type="GO" id="GO:0008652">
    <property type="term" value="P:amino acid biosynthetic process"/>
    <property type="evidence" value="ECO:0007669"/>
    <property type="project" value="UniProtKB-KW"/>
</dbReference>